<gene>
    <name evidence="1" type="ORF">CTEN0397_LOCUS5656</name>
</gene>
<evidence type="ECO:0000313" key="1">
    <source>
        <dbReference type="EMBL" id="CAD8934623.1"/>
    </source>
</evidence>
<sequence length="168" mass="19527">VEVGDGSREVMPFESIDITTFFMFDGLSNFAYYKEADRRHRRRLVIARQCMKRIDRVVRCSTPEFCLGKLHLLKAERDSLVRRRHKSAVRNYTIAIAMAHSNNRLMDEAVAHEQYGRFLESIGKTTASLTQLRKACSLYQQWNGFKKVELLQAEINLKSMDASSRTLY</sequence>
<reference evidence="1" key="1">
    <citation type="submission" date="2021-01" db="EMBL/GenBank/DDBJ databases">
        <authorList>
            <person name="Corre E."/>
            <person name="Pelletier E."/>
            <person name="Niang G."/>
            <person name="Scheremetjew M."/>
            <person name="Finn R."/>
            <person name="Kale V."/>
            <person name="Holt S."/>
            <person name="Cochrane G."/>
            <person name="Meng A."/>
            <person name="Brown T."/>
            <person name="Cohen L."/>
        </authorList>
    </citation>
    <scope>NUCLEOTIDE SEQUENCE</scope>
    <source>
        <strain evidence="1">ECT3854</strain>
    </source>
</reference>
<dbReference type="PANTHER" id="PTHR43642:SF1">
    <property type="entry name" value="HYBRID SIGNAL TRANSDUCTION HISTIDINE KINASE G"/>
    <property type="match status" value="1"/>
</dbReference>
<feature type="non-terminal residue" evidence="1">
    <location>
        <position position="1"/>
    </location>
</feature>
<dbReference type="PANTHER" id="PTHR43642">
    <property type="entry name" value="HYBRID SIGNAL TRANSDUCTION HISTIDINE KINASE G"/>
    <property type="match status" value="1"/>
</dbReference>
<name>A0A7S1D0V3_CYCTE</name>
<protein>
    <submittedName>
        <fullName evidence="1">Uncharacterized protein</fullName>
    </submittedName>
</protein>
<dbReference type="AlphaFoldDB" id="A0A7S1D0V3"/>
<organism evidence="1">
    <name type="scientific">Cyclophora tenuis</name>
    <name type="common">Marine diatom</name>
    <dbReference type="NCBI Taxonomy" id="216820"/>
    <lineage>
        <taxon>Eukaryota</taxon>
        <taxon>Sar</taxon>
        <taxon>Stramenopiles</taxon>
        <taxon>Ochrophyta</taxon>
        <taxon>Bacillariophyta</taxon>
        <taxon>Fragilariophyceae</taxon>
        <taxon>Fragilariophycidae</taxon>
        <taxon>Cyclophorales</taxon>
        <taxon>Cyclophoraceae</taxon>
        <taxon>Cyclophora</taxon>
    </lineage>
</organism>
<accession>A0A7S1D0V3</accession>
<proteinExistence type="predicted"/>
<dbReference type="InterPro" id="IPR053159">
    <property type="entry name" value="Hybrid_Histidine_Kinase"/>
</dbReference>
<dbReference type="EMBL" id="HBFW01008710">
    <property type="protein sequence ID" value="CAD8934623.1"/>
    <property type="molecule type" value="Transcribed_RNA"/>
</dbReference>